<dbReference type="GO" id="GO:0000724">
    <property type="term" value="P:double-strand break repair via homologous recombination"/>
    <property type="evidence" value="ECO:0007669"/>
    <property type="project" value="TreeGrafter"/>
</dbReference>
<accession>A0A9P6DQQ4</accession>
<gene>
    <name evidence="1" type="ORF">BS47DRAFT_1298948</name>
</gene>
<dbReference type="InterPro" id="IPR019021">
    <property type="entry name" value="Mms22"/>
</dbReference>
<dbReference type="AlphaFoldDB" id="A0A9P6DQQ4"/>
<organism evidence="1 2">
    <name type="scientific">Hydnum rufescens UP504</name>
    <dbReference type="NCBI Taxonomy" id="1448309"/>
    <lineage>
        <taxon>Eukaryota</taxon>
        <taxon>Fungi</taxon>
        <taxon>Dikarya</taxon>
        <taxon>Basidiomycota</taxon>
        <taxon>Agaricomycotina</taxon>
        <taxon>Agaricomycetes</taxon>
        <taxon>Cantharellales</taxon>
        <taxon>Hydnaceae</taxon>
        <taxon>Hydnum</taxon>
    </lineage>
</organism>
<proteinExistence type="predicted"/>
<evidence type="ECO:0000313" key="2">
    <source>
        <dbReference type="Proteomes" id="UP000886523"/>
    </source>
</evidence>
<dbReference type="Pfam" id="PF09462">
    <property type="entry name" value="Mus7"/>
    <property type="match status" value="1"/>
</dbReference>
<dbReference type="GO" id="GO:0031297">
    <property type="term" value="P:replication fork processing"/>
    <property type="evidence" value="ECO:0007669"/>
    <property type="project" value="InterPro"/>
</dbReference>
<sequence>MAGSVEVINQLSEIFRVRQFAGLTGESPNFPLFITKDDSDSTFEHYNPRDAAFDLLLKLVLRAVLDLRKAPVESNPSKQIRRLLSMVVPVGTAQFSRDNPPIDDDLSRLYNRYSSVLLAFRLDPTTKTMRSRIQQAQRYSDFKIADWKSRQATIRAMMYFAIGVVKAGLELKDTIEWLSAINGSLLADFKQAECALKIDPIDPRAKEQRSQILIAVQLSLGAIRFVLQSFGSSSQYANTYPDSSFLQAEWLVQIFQTSMLEDRGTSEEIRRFIQAFLSARLGAVPRPSRPSVATQPESQDEFGEFDLDMDDPDVIALMEGRATVPHPYEAQDKQVAEIIRDVVSPAIYRIITRGFLASEVGVEDNYSKLDPWIDCWAGCGHVLVQNKLRDWSHYFLMGAESWTRIIEGAGRRHAGIRFMLTILELDPMAYKTHKDAFIEIWLVSVVAVHFTVEHLFTSRMLSLDGLRHPLLLRLPIARQDEKSDFDLSKGI</sequence>
<comment type="caution">
    <text evidence="1">The sequence shown here is derived from an EMBL/GenBank/DDBJ whole genome shotgun (WGS) entry which is preliminary data.</text>
</comment>
<name>A0A9P6DQQ4_9AGAM</name>
<dbReference type="GO" id="GO:0005634">
    <property type="term" value="C:nucleus"/>
    <property type="evidence" value="ECO:0007669"/>
    <property type="project" value="InterPro"/>
</dbReference>
<dbReference type="PANTHER" id="PTHR28122">
    <property type="entry name" value="E3 UBIQUITIN-PROTEIN LIGASE SUBSTRATE RECEPTOR MMS22"/>
    <property type="match status" value="1"/>
</dbReference>
<dbReference type="PANTHER" id="PTHR28122:SF1">
    <property type="entry name" value="E3 UBIQUITIN-PROTEIN LIGASE SUBSTRATE RECEPTOR MMS22"/>
    <property type="match status" value="1"/>
</dbReference>
<protein>
    <submittedName>
        <fullName evidence="1">Uncharacterized protein</fullName>
    </submittedName>
</protein>
<dbReference type="EMBL" id="MU129001">
    <property type="protein sequence ID" value="KAF9511341.1"/>
    <property type="molecule type" value="Genomic_DNA"/>
</dbReference>
<dbReference type="GO" id="GO:0035361">
    <property type="term" value="C:Cul8-RING ubiquitin ligase complex"/>
    <property type="evidence" value="ECO:0007669"/>
    <property type="project" value="TreeGrafter"/>
</dbReference>
<keyword evidence="2" id="KW-1185">Reference proteome</keyword>
<dbReference type="OrthoDB" id="2386201at2759"/>
<reference evidence="1" key="1">
    <citation type="journal article" date="2020" name="Nat. Commun.">
        <title>Large-scale genome sequencing of mycorrhizal fungi provides insights into the early evolution of symbiotic traits.</title>
        <authorList>
            <person name="Miyauchi S."/>
            <person name="Kiss E."/>
            <person name="Kuo A."/>
            <person name="Drula E."/>
            <person name="Kohler A."/>
            <person name="Sanchez-Garcia M."/>
            <person name="Morin E."/>
            <person name="Andreopoulos B."/>
            <person name="Barry K.W."/>
            <person name="Bonito G."/>
            <person name="Buee M."/>
            <person name="Carver A."/>
            <person name="Chen C."/>
            <person name="Cichocki N."/>
            <person name="Clum A."/>
            <person name="Culley D."/>
            <person name="Crous P.W."/>
            <person name="Fauchery L."/>
            <person name="Girlanda M."/>
            <person name="Hayes R.D."/>
            <person name="Keri Z."/>
            <person name="LaButti K."/>
            <person name="Lipzen A."/>
            <person name="Lombard V."/>
            <person name="Magnuson J."/>
            <person name="Maillard F."/>
            <person name="Murat C."/>
            <person name="Nolan M."/>
            <person name="Ohm R.A."/>
            <person name="Pangilinan J."/>
            <person name="Pereira M.F."/>
            <person name="Perotto S."/>
            <person name="Peter M."/>
            <person name="Pfister S."/>
            <person name="Riley R."/>
            <person name="Sitrit Y."/>
            <person name="Stielow J.B."/>
            <person name="Szollosi G."/>
            <person name="Zifcakova L."/>
            <person name="Stursova M."/>
            <person name="Spatafora J.W."/>
            <person name="Tedersoo L."/>
            <person name="Vaario L.M."/>
            <person name="Yamada A."/>
            <person name="Yan M."/>
            <person name="Wang P."/>
            <person name="Xu J."/>
            <person name="Bruns T."/>
            <person name="Baldrian P."/>
            <person name="Vilgalys R."/>
            <person name="Dunand C."/>
            <person name="Henrissat B."/>
            <person name="Grigoriev I.V."/>
            <person name="Hibbett D."/>
            <person name="Nagy L.G."/>
            <person name="Martin F.M."/>
        </authorList>
    </citation>
    <scope>NUCLEOTIDE SEQUENCE</scope>
    <source>
        <strain evidence="1">UP504</strain>
    </source>
</reference>
<evidence type="ECO:0000313" key="1">
    <source>
        <dbReference type="EMBL" id="KAF9511341.1"/>
    </source>
</evidence>
<dbReference type="Proteomes" id="UP000886523">
    <property type="component" value="Unassembled WGS sequence"/>
</dbReference>